<reference evidence="1" key="1">
    <citation type="submission" date="2020-06" db="EMBL/GenBank/DDBJ databases">
        <authorList>
            <person name="Dong N."/>
        </authorList>
    </citation>
    <scope>NUCLEOTIDE SEQUENCE</scope>
    <source>
        <strain evidence="1">DF46-2-2</strain>
    </source>
</reference>
<evidence type="ECO:0000313" key="1">
    <source>
        <dbReference type="EMBL" id="MDM1697084.1"/>
    </source>
</evidence>
<organism evidence="1 2">
    <name type="scientific">Thiopseudomonas alkaliphila</name>
    <dbReference type="NCBI Taxonomy" id="1697053"/>
    <lineage>
        <taxon>Bacteria</taxon>
        <taxon>Pseudomonadati</taxon>
        <taxon>Pseudomonadota</taxon>
        <taxon>Gammaproteobacteria</taxon>
        <taxon>Pseudomonadales</taxon>
        <taxon>Pseudomonadaceae</taxon>
        <taxon>Thiopseudomonas</taxon>
    </lineage>
</organism>
<evidence type="ECO:0000313" key="2">
    <source>
        <dbReference type="Proteomes" id="UP001173465"/>
    </source>
</evidence>
<name>A0AAW7DSJ6_9GAMM</name>
<dbReference type="AlphaFoldDB" id="A0AAW7DSJ6"/>
<proteinExistence type="predicted"/>
<dbReference type="Proteomes" id="UP001173465">
    <property type="component" value="Unassembled WGS sequence"/>
</dbReference>
<dbReference type="RefSeq" id="WP_286594341.1">
    <property type="nucleotide sequence ID" value="NZ_JACANB010000008.1"/>
</dbReference>
<accession>A0AAW7DSJ6</accession>
<reference evidence="1" key="2">
    <citation type="journal article" date="2022" name="Sci. Total Environ.">
        <title>Prevalence, transmission, and molecular epidemiology of tet(X)-positive bacteria among humans, animals, and environmental niches in China: An epidemiological, and genomic-based study.</title>
        <authorList>
            <person name="Dong N."/>
            <person name="Zeng Y."/>
            <person name="Cai C."/>
            <person name="Sun C."/>
            <person name="Lu J."/>
            <person name="Liu C."/>
            <person name="Zhou H."/>
            <person name="Sun Q."/>
            <person name="Shu L."/>
            <person name="Wang H."/>
            <person name="Wang Y."/>
            <person name="Wang S."/>
            <person name="Wu C."/>
            <person name="Chan E.W."/>
            <person name="Chen G."/>
            <person name="Shen Z."/>
            <person name="Chen S."/>
            <person name="Zhang R."/>
        </authorList>
    </citation>
    <scope>NUCLEOTIDE SEQUENCE</scope>
    <source>
        <strain evidence="1">DF46-2-2</strain>
    </source>
</reference>
<protein>
    <submittedName>
        <fullName evidence="1">Uncharacterized protein</fullName>
    </submittedName>
</protein>
<comment type="caution">
    <text evidence="1">The sequence shown here is derived from an EMBL/GenBank/DDBJ whole genome shotgun (WGS) entry which is preliminary data.</text>
</comment>
<gene>
    <name evidence="1" type="ORF">HX099_10505</name>
</gene>
<dbReference type="EMBL" id="JACANB010000008">
    <property type="protein sequence ID" value="MDM1697084.1"/>
    <property type="molecule type" value="Genomic_DNA"/>
</dbReference>
<sequence>MAIVNPWKRFISLLPDGSRAVGTVTHVSQSNGTTTVKLRNQSEIIALGVGVEVGQKCFIKDGQIVGPAPDLPQYDVEV</sequence>